<gene>
    <name evidence="2" type="ORF">E5139_01115</name>
</gene>
<reference evidence="2 3" key="2">
    <citation type="submission" date="2019-04" db="EMBL/GenBank/DDBJ databases">
        <authorList>
            <person name="Yang S."/>
            <person name="Wei W."/>
        </authorList>
    </citation>
    <scope>NUCLEOTIDE SEQUENCE [LARGE SCALE GENOMIC DNA]</scope>
    <source>
        <strain evidence="3">ZP60</strain>
    </source>
</reference>
<reference evidence="2 3" key="1">
    <citation type="submission" date="2019-04" db="EMBL/GenBank/DDBJ databases">
        <title>Complete genome sequence of Arthrobacter sp. ZXY-2 associated with effective atrazine degradation and salt adaptation.</title>
        <authorList>
            <person name="Zhao X."/>
        </authorList>
    </citation>
    <scope>NUCLEOTIDE SEQUENCE [LARGE SCALE GENOMIC DNA]</scope>
    <source>
        <strain evidence="3">ZP60</strain>
    </source>
</reference>
<name>A0A4D6K811_9EURY</name>
<dbReference type="KEGG" id="halz:E5139_01115"/>
<dbReference type="Proteomes" id="UP000297053">
    <property type="component" value="Chromosome"/>
</dbReference>
<feature type="transmembrane region" description="Helical" evidence="1">
    <location>
        <begin position="63"/>
        <end position="86"/>
    </location>
</feature>
<dbReference type="GeneID" id="42177494"/>
<evidence type="ECO:0000313" key="3">
    <source>
        <dbReference type="Proteomes" id="UP000297053"/>
    </source>
</evidence>
<keyword evidence="1" id="KW-0812">Transmembrane</keyword>
<evidence type="ECO:0000256" key="1">
    <source>
        <dbReference type="SAM" id="Phobius"/>
    </source>
</evidence>
<proteinExistence type="predicted"/>
<accession>A0A4D6K811</accession>
<evidence type="ECO:0000313" key="2">
    <source>
        <dbReference type="EMBL" id="QCD64298.1"/>
    </source>
</evidence>
<feature type="transmembrane region" description="Helical" evidence="1">
    <location>
        <begin position="30"/>
        <end position="51"/>
    </location>
</feature>
<dbReference type="EMBL" id="CP039375">
    <property type="protein sequence ID" value="QCD64298.1"/>
    <property type="molecule type" value="Genomic_DNA"/>
</dbReference>
<dbReference type="RefSeq" id="WP_049940843.1">
    <property type="nucleotide sequence ID" value="NZ_CP039375.1"/>
</dbReference>
<keyword evidence="1" id="KW-0472">Membrane</keyword>
<dbReference type="AlphaFoldDB" id="A0A4D6K811"/>
<organism evidence="2 3">
    <name type="scientific">Halomicrobium mukohataei</name>
    <dbReference type="NCBI Taxonomy" id="57705"/>
    <lineage>
        <taxon>Archaea</taxon>
        <taxon>Methanobacteriati</taxon>
        <taxon>Methanobacteriota</taxon>
        <taxon>Stenosarchaea group</taxon>
        <taxon>Halobacteria</taxon>
        <taxon>Halobacteriales</taxon>
        <taxon>Haloarculaceae</taxon>
        <taxon>Halomicrobium</taxon>
    </lineage>
</organism>
<keyword evidence="1" id="KW-1133">Transmembrane helix</keyword>
<sequence>MNVSPSKLIGVLFTLTGALRAINGVFVEGTASGLEVGVDVLILVTGLVVLFQSRRNPPFSEYSVGISIIILALAVAVALTSLQILLHMI</sequence>
<protein>
    <submittedName>
        <fullName evidence="2">Uncharacterized protein</fullName>
    </submittedName>
</protein>